<dbReference type="EMBL" id="UZAM01016254">
    <property type="protein sequence ID" value="VDP42460.1"/>
    <property type="molecule type" value="Genomic_DNA"/>
</dbReference>
<gene>
    <name evidence="2" type="ORF">SBAD_LOCUS11723</name>
</gene>
<evidence type="ECO:0000313" key="2">
    <source>
        <dbReference type="EMBL" id="VDP42460.1"/>
    </source>
</evidence>
<evidence type="ECO:0000313" key="3">
    <source>
        <dbReference type="Proteomes" id="UP000270296"/>
    </source>
</evidence>
<accession>A0A183J775</accession>
<feature type="domain" description="Tyrosine-protein kinase ephrin type A/B receptor-like" evidence="1">
    <location>
        <begin position="16"/>
        <end position="54"/>
    </location>
</feature>
<dbReference type="OrthoDB" id="5814741at2759"/>
<dbReference type="Proteomes" id="UP000270296">
    <property type="component" value="Unassembled WGS sequence"/>
</dbReference>
<dbReference type="Gene3D" id="2.10.50.10">
    <property type="entry name" value="Tumor Necrosis Factor Receptor, subunit A, domain 2"/>
    <property type="match status" value="1"/>
</dbReference>
<dbReference type="WBParaSite" id="SBAD_0001211401-mRNA-1">
    <property type="protein sequence ID" value="SBAD_0001211401-mRNA-1"/>
    <property type="gene ID" value="SBAD_0001211401"/>
</dbReference>
<dbReference type="SMART" id="SM01411">
    <property type="entry name" value="Ephrin_rec_like"/>
    <property type="match status" value="1"/>
</dbReference>
<sequence>MFSACDDGEEFGPDGHCVRCSKGSYKAAGEMSASVSCPLGFSTPSDGAKDVSECTLLYCPPGKYATASVCQPCGIGFYQNLYNSSYRLLVSLRIWKAIYNHMSSIWCLLRSFLLFLILDEHCLTVDFGLKCCFGSSFG</sequence>
<name>A0A183J775_9BILA</name>
<evidence type="ECO:0000259" key="1">
    <source>
        <dbReference type="Pfam" id="PF07699"/>
    </source>
</evidence>
<reference evidence="4" key="1">
    <citation type="submission" date="2016-06" db="UniProtKB">
        <authorList>
            <consortium name="WormBaseParasite"/>
        </authorList>
    </citation>
    <scope>IDENTIFICATION</scope>
</reference>
<dbReference type="InterPro" id="IPR011641">
    <property type="entry name" value="Tyr-kin_ephrin_A/B_rcpt-like"/>
</dbReference>
<protein>
    <submittedName>
        <fullName evidence="4">Ephrin_rec_like domain-containing protein</fullName>
    </submittedName>
</protein>
<dbReference type="AlphaFoldDB" id="A0A183J775"/>
<evidence type="ECO:0000313" key="4">
    <source>
        <dbReference type="WBParaSite" id="SBAD_0001211401-mRNA-1"/>
    </source>
</evidence>
<dbReference type="Pfam" id="PF07699">
    <property type="entry name" value="Ephrin_rec_like"/>
    <property type="match status" value="1"/>
</dbReference>
<keyword evidence="3" id="KW-1185">Reference proteome</keyword>
<reference evidence="2 3" key="2">
    <citation type="submission" date="2018-11" db="EMBL/GenBank/DDBJ databases">
        <authorList>
            <consortium name="Pathogen Informatics"/>
        </authorList>
    </citation>
    <scope>NUCLEOTIDE SEQUENCE [LARGE SCALE GENOMIC DNA]</scope>
</reference>
<proteinExistence type="predicted"/>
<organism evidence="4">
    <name type="scientific">Soboliphyme baturini</name>
    <dbReference type="NCBI Taxonomy" id="241478"/>
    <lineage>
        <taxon>Eukaryota</taxon>
        <taxon>Metazoa</taxon>
        <taxon>Ecdysozoa</taxon>
        <taxon>Nematoda</taxon>
        <taxon>Enoplea</taxon>
        <taxon>Dorylaimia</taxon>
        <taxon>Dioctophymatida</taxon>
        <taxon>Dioctophymatoidea</taxon>
        <taxon>Soboliphymatidae</taxon>
        <taxon>Soboliphyme</taxon>
    </lineage>
</organism>